<dbReference type="Proteomes" id="UP000283589">
    <property type="component" value="Unassembled WGS sequence"/>
</dbReference>
<accession>A0A412X0L1</accession>
<organism evidence="1 2">
    <name type="scientific">Butyricimonas virosa</name>
    <dbReference type="NCBI Taxonomy" id="544645"/>
    <lineage>
        <taxon>Bacteria</taxon>
        <taxon>Pseudomonadati</taxon>
        <taxon>Bacteroidota</taxon>
        <taxon>Bacteroidia</taxon>
        <taxon>Bacteroidales</taxon>
        <taxon>Odoribacteraceae</taxon>
        <taxon>Butyricimonas</taxon>
    </lineage>
</organism>
<dbReference type="PROSITE" id="PS51257">
    <property type="entry name" value="PROKAR_LIPOPROTEIN"/>
    <property type="match status" value="1"/>
</dbReference>
<reference evidence="1 2" key="1">
    <citation type="submission" date="2018-08" db="EMBL/GenBank/DDBJ databases">
        <title>A genome reference for cultivated species of the human gut microbiota.</title>
        <authorList>
            <person name="Zou Y."/>
            <person name="Xue W."/>
            <person name="Luo G."/>
        </authorList>
    </citation>
    <scope>NUCLEOTIDE SEQUENCE [LARGE SCALE GENOMIC DNA]</scope>
    <source>
        <strain evidence="1 2">AF14-49</strain>
    </source>
</reference>
<proteinExistence type="predicted"/>
<evidence type="ECO:0000313" key="1">
    <source>
        <dbReference type="EMBL" id="RGV33872.1"/>
    </source>
</evidence>
<protein>
    <recommendedName>
        <fullName evidence="3">LPP20 lipoprotein</fullName>
    </recommendedName>
</protein>
<dbReference type="GeneID" id="86890982"/>
<evidence type="ECO:0000313" key="2">
    <source>
        <dbReference type="Proteomes" id="UP000283589"/>
    </source>
</evidence>
<dbReference type="RefSeq" id="WP_087421131.1">
    <property type="nucleotide sequence ID" value="NZ_CALBWO010000040.1"/>
</dbReference>
<dbReference type="AlphaFoldDB" id="A0A412X0L1"/>
<dbReference type="EMBL" id="QRZA01000010">
    <property type="protein sequence ID" value="RGV33872.1"/>
    <property type="molecule type" value="Genomic_DNA"/>
</dbReference>
<gene>
    <name evidence="1" type="ORF">DWW18_09505</name>
</gene>
<sequence length="185" mass="20463">MKHYVLWGLIVAAFFLLSSCGSSKKIQEKSPISTYIMPGADLISGNGILRGWGSGRSDSEASARKKAQMAASAELAAILAKTVESTTEEYSTILSEGMSSESKSLLTDKTKITVNQTLAGATIVFDRWDKDEKTGQFINYIVLELKGDDYLKNLYKELEKNDAATVDRDLLQRLFLKHIDENSKK</sequence>
<comment type="caution">
    <text evidence="1">The sequence shown here is derived from an EMBL/GenBank/DDBJ whole genome shotgun (WGS) entry which is preliminary data.</text>
</comment>
<name>A0A412X0L1_9BACT</name>
<evidence type="ECO:0008006" key="3">
    <source>
        <dbReference type="Google" id="ProtNLM"/>
    </source>
</evidence>